<evidence type="ECO:0000256" key="1">
    <source>
        <dbReference type="SAM" id="Coils"/>
    </source>
</evidence>
<evidence type="ECO:0000313" key="5">
    <source>
        <dbReference type="Proteomes" id="UP000031737"/>
    </source>
</evidence>
<evidence type="ECO:0000313" key="4">
    <source>
        <dbReference type="EMBL" id="ESL06099.1"/>
    </source>
</evidence>
<feature type="coiled-coil region" evidence="1">
    <location>
        <begin position="584"/>
        <end position="632"/>
    </location>
</feature>
<dbReference type="AlphaFoldDB" id="A0A061IU35"/>
<feature type="region of interest" description="Disordered" evidence="2">
    <location>
        <begin position="643"/>
        <end position="669"/>
    </location>
</feature>
<comment type="caution">
    <text evidence="4">The sequence shown here is derived from an EMBL/GenBank/DDBJ whole genome shotgun (WGS) entry which is preliminary data.</text>
</comment>
<evidence type="ECO:0000256" key="3">
    <source>
        <dbReference type="SAM" id="SignalP"/>
    </source>
</evidence>
<feature type="coiled-coil region" evidence="1">
    <location>
        <begin position="284"/>
        <end position="332"/>
    </location>
</feature>
<evidence type="ECO:0000256" key="2">
    <source>
        <dbReference type="SAM" id="MobiDB-lite"/>
    </source>
</evidence>
<sequence length="1099" mass="122822">MSEVLLVLPVALFCNSEDSEDPSAYPFSATYSLDSKQALSGNDIILPAGGSPRRCTNHHPQTLDAEESYQRMLLMLECQLEFVTLAQWRLAVEAHLKKEVLQGWMRTVTLQEVLLQHRVTRLAHVGERFGYSVGHPTHCRRMQAEFFECEYAALQETVEFLDVWSKLIPARLSMMQTPTFLAETMSNSRDEGHATFTFAPKLLTTASPEKRMKALRKTVRRLWGDLAAVHDEAEVLNFTLDEELKRGEADDAQSAMNTSGSCEANGSEHASYAVNVMRLATRQVDELRGRVFALTKRLHEAEQSLESAQRFLRDEKKRSAHLQQLLNTTEEAAAAAYSQCQLHLSRAGASLGQGDAEKQPGNTPETYTVRVLQELRRYALMLTNEIVWQKERTQRELRDRDAVLEMVYSQVGRLASLMPHSLPLLELKTEGVNMTNITSMLEGIIIDVTGLKNYHDEGHARGVQLFKPISQPSEVATLQSTIEHMRSTIELLLCEKGQKGDAHLCVGSAVPAVSVTNGCMDVLTMALRRLEEARGEKIMLELELEEKQRRPLPHGSQKPRHGPTTADDAEGGTGCGENTWVQSVHRLSEANALLQDELKLEREAGLSLRARLTDSERFIRELQKQCRQLRQSGRFDAYEIIEQSGGDSDDDDAKVSDSDSSDDGTPMPLMEAQQMGEERAVGGMCPDEALYATPHPRHHSMRSTASIDASFSLRPLAGASGPLASISQGEQIACVQDQRRLIKAVRDVHGIKLSTLFMGKKHHWSSCNPHDIWNMFLACSISLHTFSKSICFSAKAARHVAVLYPLPPTMTHSLPVRQLLCPLKGRWRSSHAKNTGPPVEVFDLREEFKSTRNYLRGCMDVCFSQDGRFMYALASADADVIARMCAPECLNIPAERQFRFSGSLPKGVSICNNSSNDGIDMINHDVTYAGEADAMPLSMDMLGWCGRGGICAWAMDCMKFDSAAERARFKKHLRSEYRLVLYLSATEVQHFVGGSVELMGLNSVGKAVARLFMSLTAYEALSPVHRIQLLQWYGGPQGLTLLNVGSIERVMAAPVRRLVVMVQWHGRVPLSKTPPRETLERLGFYHQERHHLLRKVESS</sequence>
<dbReference type="VEuPathDB" id="TriTrypDB:TRSC58_06232"/>
<dbReference type="Proteomes" id="UP000031737">
    <property type="component" value="Unassembled WGS sequence"/>
</dbReference>
<keyword evidence="1" id="KW-0175">Coiled coil</keyword>
<organism evidence="4 5">
    <name type="scientific">Trypanosoma rangeli SC58</name>
    <dbReference type="NCBI Taxonomy" id="429131"/>
    <lineage>
        <taxon>Eukaryota</taxon>
        <taxon>Discoba</taxon>
        <taxon>Euglenozoa</taxon>
        <taxon>Kinetoplastea</taxon>
        <taxon>Metakinetoplastina</taxon>
        <taxon>Trypanosomatida</taxon>
        <taxon>Trypanosomatidae</taxon>
        <taxon>Trypanosoma</taxon>
        <taxon>Herpetosoma</taxon>
    </lineage>
</organism>
<accession>A0A061IU35</accession>
<proteinExistence type="predicted"/>
<dbReference type="EMBL" id="AUPL01006232">
    <property type="protein sequence ID" value="ESL06099.1"/>
    <property type="molecule type" value="Genomic_DNA"/>
</dbReference>
<feature type="region of interest" description="Disordered" evidence="2">
    <location>
        <begin position="544"/>
        <end position="577"/>
    </location>
</feature>
<keyword evidence="5" id="KW-1185">Reference proteome</keyword>
<feature type="signal peptide" evidence="3">
    <location>
        <begin position="1"/>
        <end position="16"/>
    </location>
</feature>
<gene>
    <name evidence="4" type="ORF">TRSC58_06232</name>
</gene>
<dbReference type="OrthoDB" id="246944at2759"/>
<protein>
    <submittedName>
        <fullName evidence="4">Uncharacterized protein</fullName>
    </submittedName>
</protein>
<feature type="chain" id="PRO_5001601234" evidence="3">
    <location>
        <begin position="17"/>
        <end position="1099"/>
    </location>
</feature>
<keyword evidence="3" id="KW-0732">Signal</keyword>
<name>A0A061IU35_TRYRA</name>
<reference evidence="4 5" key="1">
    <citation type="submission" date="2013-07" db="EMBL/GenBank/DDBJ databases">
        <authorList>
            <person name="Stoco P.H."/>
            <person name="Wagner G."/>
            <person name="Gerber A."/>
            <person name="Zaha A."/>
            <person name="Thompson C."/>
            <person name="Bartholomeu D.C."/>
            <person name="Luckemeyer D.D."/>
            <person name="Bahia D."/>
            <person name="Loreto E."/>
            <person name="Prestes E.B."/>
            <person name="Lima F.M."/>
            <person name="Rodrigues-Luiz G."/>
            <person name="Vallejo G.A."/>
            <person name="Filho J.F."/>
            <person name="Monteiro K.M."/>
            <person name="Tyler K.M."/>
            <person name="de Almeida L.G."/>
            <person name="Ortiz M.F."/>
            <person name="Siervo M.A."/>
            <person name="de Moraes M.H."/>
            <person name="Cunha O.L."/>
            <person name="Mendonca-Neto R."/>
            <person name="Silva R."/>
            <person name="Teixeira S.M."/>
            <person name="Murta S.M."/>
            <person name="Sincero T.C."/>
            <person name="Mendes T.A."/>
            <person name="Urmenyi T.P."/>
            <person name="Silva V.G."/>
            <person name="da Rocha W.D."/>
            <person name="Andersson B."/>
            <person name="Romanha A.J."/>
            <person name="Steindel M."/>
            <person name="de Vasconcelos A.T."/>
            <person name="Grisard E.C."/>
        </authorList>
    </citation>
    <scope>NUCLEOTIDE SEQUENCE [LARGE SCALE GENOMIC DNA]</scope>
    <source>
        <strain evidence="4 5">SC58</strain>
    </source>
</reference>